<dbReference type="InterPro" id="IPR002347">
    <property type="entry name" value="SDR_fam"/>
</dbReference>
<dbReference type="AlphaFoldDB" id="A0A383B654"/>
<evidence type="ECO:0008006" key="3">
    <source>
        <dbReference type="Google" id="ProtNLM"/>
    </source>
</evidence>
<sequence length="117" mass="13056">MKYGKIVNVSSIAARSYSKTASVEYTSSKYGLIGLTKQLAYKYGKYNLNINCICPSQTETEMLLKNLTKKQISKIEEQIPLGRIAKPEQIADLVYFLSSDYSNYINGSVIDINAGQI</sequence>
<evidence type="ECO:0000313" key="2">
    <source>
        <dbReference type="EMBL" id="SVE15482.1"/>
    </source>
</evidence>
<gene>
    <name evidence="2" type="ORF">METZ01_LOCUS468336</name>
</gene>
<dbReference type="Pfam" id="PF13561">
    <property type="entry name" value="adh_short_C2"/>
    <property type="match status" value="1"/>
</dbReference>
<dbReference type="EMBL" id="UINC01197812">
    <property type="protein sequence ID" value="SVE15482.1"/>
    <property type="molecule type" value="Genomic_DNA"/>
</dbReference>
<dbReference type="InterPro" id="IPR036291">
    <property type="entry name" value="NAD(P)-bd_dom_sf"/>
</dbReference>
<evidence type="ECO:0000256" key="1">
    <source>
        <dbReference type="ARBA" id="ARBA00006484"/>
    </source>
</evidence>
<dbReference type="PANTHER" id="PTHR42879:SF2">
    <property type="entry name" value="3-OXOACYL-[ACYL-CARRIER-PROTEIN] REDUCTASE FABG"/>
    <property type="match status" value="1"/>
</dbReference>
<dbReference type="Gene3D" id="3.40.50.720">
    <property type="entry name" value="NAD(P)-binding Rossmann-like Domain"/>
    <property type="match status" value="1"/>
</dbReference>
<dbReference type="PROSITE" id="PS00061">
    <property type="entry name" value="ADH_SHORT"/>
    <property type="match status" value="1"/>
</dbReference>
<dbReference type="SUPFAM" id="SSF51735">
    <property type="entry name" value="NAD(P)-binding Rossmann-fold domains"/>
    <property type="match status" value="1"/>
</dbReference>
<organism evidence="2">
    <name type="scientific">marine metagenome</name>
    <dbReference type="NCBI Taxonomy" id="408172"/>
    <lineage>
        <taxon>unclassified sequences</taxon>
        <taxon>metagenomes</taxon>
        <taxon>ecological metagenomes</taxon>
    </lineage>
</organism>
<dbReference type="PANTHER" id="PTHR42879">
    <property type="entry name" value="3-OXOACYL-(ACYL-CARRIER-PROTEIN) REDUCTASE"/>
    <property type="match status" value="1"/>
</dbReference>
<reference evidence="2" key="1">
    <citation type="submission" date="2018-05" db="EMBL/GenBank/DDBJ databases">
        <authorList>
            <person name="Lanie J.A."/>
            <person name="Ng W.-L."/>
            <person name="Kazmierczak K.M."/>
            <person name="Andrzejewski T.M."/>
            <person name="Davidsen T.M."/>
            <person name="Wayne K.J."/>
            <person name="Tettelin H."/>
            <person name="Glass J.I."/>
            <person name="Rusch D."/>
            <person name="Podicherti R."/>
            <person name="Tsui H.-C.T."/>
            <person name="Winkler M.E."/>
        </authorList>
    </citation>
    <scope>NUCLEOTIDE SEQUENCE</scope>
</reference>
<proteinExistence type="inferred from homology"/>
<dbReference type="PRINTS" id="PR00080">
    <property type="entry name" value="SDRFAMILY"/>
</dbReference>
<dbReference type="GO" id="GO:0032787">
    <property type="term" value="P:monocarboxylic acid metabolic process"/>
    <property type="evidence" value="ECO:0007669"/>
    <property type="project" value="UniProtKB-ARBA"/>
</dbReference>
<name>A0A383B654_9ZZZZ</name>
<dbReference type="InterPro" id="IPR050259">
    <property type="entry name" value="SDR"/>
</dbReference>
<comment type="similarity">
    <text evidence="1">Belongs to the short-chain dehydrogenases/reductases (SDR) family.</text>
</comment>
<protein>
    <recommendedName>
        <fullName evidence="3">SDR family oxidoreductase</fullName>
    </recommendedName>
</protein>
<dbReference type="PRINTS" id="PR00081">
    <property type="entry name" value="GDHRDH"/>
</dbReference>
<dbReference type="InterPro" id="IPR020904">
    <property type="entry name" value="Sc_DH/Rdtase_CS"/>
</dbReference>
<accession>A0A383B654</accession>